<feature type="binding site" evidence="2">
    <location>
        <position position="154"/>
    </location>
    <ligand>
        <name>Zn(2+)</name>
        <dbReference type="ChEBI" id="CHEBI:29105"/>
    </ligand>
</feature>
<evidence type="ECO:0000259" key="3">
    <source>
        <dbReference type="PROSITE" id="PS50126"/>
    </source>
</evidence>
<comment type="subunit">
    <text evidence="2">Component of the archaeal exosome complex. Forms a trimer of Rrp4 and/or Csl4 subunits. The trimer associates with an hexameric ring-like arrangement composed of 3 Rrp41-Rrp42 heterodimers. Interacts with DnaG.</text>
</comment>
<dbReference type="PROSITE" id="PS50126">
    <property type="entry name" value="S1"/>
    <property type="match status" value="1"/>
</dbReference>
<dbReference type="SMART" id="SM00316">
    <property type="entry name" value="S1"/>
    <property type="match status" value="1"/>
</dbReference>
<feature type="domain" description="S1 motif" evidence="3">
    <location>
        <begin position="66"/>
        <end position="143"/>
    </location>
</feature>
<dbReference type="InterPro" id="IPR012340">
    <property type="entry name" value="NA-bd_OB-fold"/>
</dbReference>
<dbReference type="PANTHER" id="PTHR12686">
    <property type="entry name" value="3'-5' EXORIBONUCLEASE CSL4-RELATED"/>
    <property type="match status" value="1"/>
</dbReference>
<reference evidence="4 5" key="1">
    <citation type="submission" date="2018-06" db="EMBL/GenBank/DDBJ databases">
        <title>Genomic insight into two independent archaeal endosymbiosis events.</title>
        <authorList>
            <person name="Lind A.E."/>
            <person name="Lewis W.H."/>
            <person name="Spang A."/>
            <person name="Guy L."/>
            <person name="Embley M.T."/>
            <person name="Ettema T.J.G."/>
        </authorList>
    </citation>
    <scope>NUCLEOTIDE SEQUENCE [LARGE SCALE GENOMIC DNA]</scope>
    <source>
        <strain evidence="4">NOE</strain>
    </source>
</reference>
<dbReference type="GO" id="GO:0000178">
    <property type="term" value="C:exosome (RNase complex)"/>
    <property type="evidence" value="ECO:0007669"/>
    <property type="project" value="UniProtKB-KW"/>
</dbReference>
<gene>
    <name evidence="2 4" type="primary">csl4</name>
    <name evidence="4" type="ORF">ALNOE001_05860</name>
</gene>
<dbReference type="GO" id="GO:0006401">
    <property type="term" value="P:RNA catabolic process"/>
    <property type="evidence" value="ECO:0007669"/>
    <property type="project" value="UniProtKB-UniRule"/>
</dbReference>
<comment type="subcellular location">
    <subcellularLocation>
        <location evidence="2">Cytoplasm</location>
    </subcellularLocation>
</comment>
<dbReference type="PANTHER" id="PTHR12686:SF8">
    <property type="entry name" value="EXOSOME COMPLEX COMPONENT CSL4"/>
    <property type="match status" value="1"/>
</dbReference>
<dbReference type="GO" id="GO:0005737">
    <property type="term" value="C:cytoplasm"/>
    <property type="evidence" value="ECO:0007669"/>
    <property type="project" value="UniProtKB-SubCell"/>
</dbReference>
<dbReference type="Gene3D" id="2.40.50.140">
    <property type="entry name" value="Nucleic acid-binding proteins"/>
    <property type="match status" value="1"/>
</dbReference>
<dbReference type="InterPro" id="IPR003029">
    <property type="entry name" value="S1_domain"/>
</dbReference>
<dbReference type="SUPFAM" id="SSF50249">
    <property type="entry name" value="Nucleic acid-binding proteins"/>
    <property type="match status" value="1"/>
</dbReference>
<protein>
    <recommendedName>
        <fullName evidence="2">Exosome complex component Csl4</fullName>
    </recommendedName>
</protein>
<dbReference type="GO" id="GO:0003676">
    <property type="term" value="F:nucleic acid binding"/>
    <property type="evidence" value="ECO:0007669"/>
    <property type="project" value="InterPro"/>
</dbReference>
<comment type="function">
    <text evidence="2">Non-catalytic component of the exosome, which is a complex involved in RNA degradation. Increases the RNA binding and the efficiency of RNA degradation. Helpful for the interaction of the exosome with A-poor RNAs.</text>
</comment>
<comment type="caution">
    <text evidence="4">The sequence shown here is derived from an EMBL/GenBank/DDBJ whole genome shotgun (WGS) entry which is preliminary data.</text>
</comment>
<dbReference type="InterPro" id="IPR025721">
    <property type="entry name" value="Exosome_cplx_N_dom"/>
</dbReference>
<keyword evidence="2" id="KW-0862">Zinc</keyword>
<dbReference type="InterPro" id="IPR039771">
    <property type="entry name" value="Csl4"/>
</dbReference>
<keyword evidence="2" id="KW-0479">Metal-binding</keyword>
<keyword evidence="1 2" id="KW-0271">Exosome</keyword>
<keyword evidence="2" id="KW-0963">Cytoplasm</keyword>
<evidence type="ECO:0000256" key="1">
    <source>
        <dbReference type="ARBA" id="ARBA00022835"/>
    </source>
</evidence>
<evidence type="ECO:0000256" key="2">
    <source>
        <dbReference type="HAMAP-Rule" id="MF_00975"/>
    </source>
</evidence>
<name>A0A366MCR5_9EURY</name>
<dbReference type="AlphaFoldDB" id="A0A366MCR5"/>
<dbReference type="Gene3D" id="2.40.50.100">
    <property type="match status" value="1"/>
</dbReference>
<sequence length="194" mass="21800">MKVKSGDFVMPGDILGVSEQFLPDKWTYDDEGQIKAVILGTVDIISSKKKVSIIPSSGNPAVVNLGDSVYGEITDVRGQRAMINVQKMKNIDRQLALPYMATIHISQVKKGYLEKLTDVFKIGDVIEAKVSKIMGDNLDLNTEDKEDGVVKAMCTRCRAYMVPTEKKNELYCEVCDRKERRKVSLNYDCQKQLD</sequence>
<evidence type="ECO:0000313" key="4">
    <source>
        <dbReference type="EMBL" id="RBQ24028.1"/>
    </source>
</evidence>
<dbReference type="Gene3D" id="2.20.70.10">
    <property type="match status" value="1"/>
</dbReference>
<dbReference type="Pfam" id="PF14382">
    <property type="entry name" value="ECR1_N"/>
    <property type="match status" value="1"/>
</dbReference>
<proteinExistence type="inferred from homology"/>
<dbReference type="HAMAP" id="MF_00975">
    <property type="entry name" value="Exosome_Csl4"/>
    <property type="match status" value="1"/>
</dbReference>
<dbReference type="GO" id="GO:0008270">
    <property type="term" value="F:zinc ion binding"/>
    <property type="evidence" value="ECO:0007669"/>
    <property type="project" value="UniProtKB-UniRule"/>
</dbReference>
<dbReference type="SUPFAM" id="SSF110324">
    <property type="entry name" value="Ribosomal L27 protein-like"/>
    <property type="match status" value="1"/>
</dbReference>
<dbReference type="Proteomes" id="UP000253099">
    <property type="component" value="Unassembled WGS sequence"/>
</dbReference>
<feature type="binding site" evidence="2">
    <location>
        <position position="157"/>
    </location>
    <ligand>
        <name>Zn(2+)</name>
        <dbReference type="ChEBI" id="CHEBI:29105"/>
    </ligand>
</feature>
<accession>A0A366MCR5</accession>
<feature type="binding site" evidence="2">
    <location>
        <position position="172"/>
    </location>
    <ligand>
        <name>Zn(2+)</name>
        <dbReference type="ChEBI" id="CHEBI:29105"/>
    </ligand>
</feature>
<dbReference type="InterPro" id="IPR030850">
    <property type="entry name" value="Exosome_Csl4_arc"/>
</dbReference>
<organism evidence="4 5">
    <name type="scientific">Candidatus Methanobinarius endosymbioticus</name>
    <dbReference type="NCBI Taxonomy" id="2006182"/>
    <lineage>
        <taxon>Archaea</taxon>
        <taxon>Methanobacteriati</taxon>
        <taxon>Methanobacteriota</taxon>
        <taxon>Methanomada group</taxon>
        <taxon>Methanobacteria</taxon>
        <taxon>Methanobacteriales</taxon>
        <taxon>Methanobacteriaceae</taxon>
        <taxon>Candidatus Methanobinarius</taxon>
    </lineage>
</organism>
<comment type="similarity">
    <text evidence="2">Belongs to the CSL4 family.</text>
</comment>
<keyword evidence="5" id="KW-1185">Reference proteome</keyword>
<dbReference type="EMBL" id="NIZT01000012">
    <property type="protein sequence ID" value="RBQ24028.1"/>
    <property type="molecule type" value="Genomic_DNA"/>
</dbReference>
<dbReference type="GO" id="GO:0006396">
    <property type="term" value="P:RNA processing"/>
    <property type="evidence" value="ECO:0007669"/>
    <property type="project" value="InterPro"/>
</dbReference>
<dbReference type="NCBIfam" id="NF034126">
    <property type="entry name" value="PRK09521.1"/>
    <property type="match status" value="1"/>
</dbReference>
<evidence type="ECO:0000313" key="5">
    <source>
        <dbReference type="Proteomes" id="UP000253099"/>
    </source>
</evidence>
<feature type="binding site" evidence="2">
    <location>
        <position position="175"/>
    </location>
    <ligand>
        <name>Zn(2+)</name>
        <dbReference type="ChEBI" id="CHEBI:29105"/>
    </ligand>
</feature>